<feature type="region of interest" description="Disordered" evidence="1">
    <location>
        <begin position="184"/>
        <end position="204"/>
    </location>
</feature>
<evidence type="ECO:0000313" key="3">
    <source>
        <dbReference type="Proteomes" id="UP000095287"/>
    </source>
</evidence>
<protein>
    <submittedName>
        <fullName evidence="4">Inner membrane protein</fullName>
    </submittedName>
</protein>
<feature type="transmembrane region" description="Helical" evidence="2">
    <location>
        <begin position="44"/>
        <end position="69"/>
    </location>
</feature>
<feature type="compositionally biased region" description="Basic and acidic residues" evidence="1">
    <location>
        <begin position="192"/>
        <end position="204"/>
    </location>
</feature>
<organism evidence="3 4">
    <name type="scientific">Steinernema glaseri</name>
    <dbReference type="NCBI Taxonomy" id="37863"/>
    <lineage>
        <taxon>Eukaryota</taxon>
        <taxon>Metazoa</taxon>
        <taxon>Ecdysozoa</taxon>
        <taxon>Nematoda</taxon>
        <taxon>Chromadorea</taxon>
        <taxon>Rhabditida</taxon>
        <taxon>Tylenchina</taxon>
        <taxon>Panagrolaimomorpha</taxon>
        <taxon>Strongyloidoidea</taxon>
        <taxon>Steinernematidae</taxon>
        <taxon>Steinernema</taxon>
    </lineage>
</organism>
<dbReference type="Proteomes" id="UP000095287">
    <property type="component" value="Unplaced"/>
</dbReference>
<keyword evidence="2" id="KW-1133">Transmembrane helix</keyword>
<accession>A0A1I7ZJT8</accession>
<name>A0A1I7ZJT8_9BILA</name>
<evidence type="ECO:0000256" key="1">
    <source>
        <dbReference type="SAM" id="MobiDB-lite"/>
    </source>
</evidence>
<proteinExistence type="predicted"/>
<evidence type="ECO:0000313" key="4">
    <source>
        <dbReference type="WBParaSite" id="L893_g27141.t1"/>
    </source>
</evidence>
<sequence>MKAHANARNPTMFDIYAQCNRNHATLQKLRQNTTQAAGLKRSSVLYAVLVLITIFCSLAATHLIVRAFLFLVAYKHGAMELVTETSAMYIRKVISELCMYRNGNSHTITTHMRQEVLHSVRTMQAEAPEIASRFPVYGYISVTSGEATVYRGYHLREINYSDDVSISSHINYMAIPSSYYNESKRRQMNHRKAADISKRRRECL</sequence>
<keyword evidence="2" id="KW-0812">Transmembrane</keyword>
<dbReference type="AlphaFoldDB" id="A0A1I7ZJT8"/>
<keyword evidence="3" id="KW-1185">Reference proteome</keyword>
<dbReference type="WBParaSite" id="L893_g27141.t1">
    <property type="protein sequence ID" value="L893_g27141.t1"/>
    <property type="gene ID" value="L893_g27141"/>
</dbReference>
<keyword evidence="2" id="KW-0472">Membrane</keyword>
<evidence type="ECO:0000256" key="2">
    <source>
        <dbReference type="SAM" id="Phobius"/>
    </source>
</evidence>
<reference evidence="4" key="1">
    <citation type="submission" date="2016-11" db="UniProtKB">
        <authorList>
            <consortium name="WormBaseParasite"/>
        </authorList>
    </citation>
    <scope>IDENTIFICATION</scope>
</reference>